<feature type="region of interest" description="Disordered" evidence="2">
    <location>
        <begin position="278"/>
        <end position="353"/>
    </location>
</feature>
<feature type="compositionally biased region" description="Basic and acidic residues" evidence="2">
    <location>
        <begin position="281"/>
        <end position="299"/>
    </location>
</feature>
<feature type="compositionally biased region" description="Basic and acidic residues" evidence="2">
    <location>
        <begin position="461"/>
        <end position="481"/>
    </location>
</feature>
<feature type="compositionally biased region" description="Polar residues" evidence="2">
    <location>
        <begin position="200"/>
        <end position="221"/>
    </location>
</feature>
<reference evidence="3 4" key="1">
    <citation type="journal article" date="2018" name="PLoS Pathog.">
        <title>Evolution of structural diversity of trichothecenes, a family of toxins produced by plant pathogenic and entomopathogenic fungi.</title>
        <authorList>
            <person name="Proctor R.H."/>
            <person name="McCormick S.P."/>
            <person name="Kim H.S."/>
            <person name="Cardoza R.E."/>
            <person name="Stanley A.M."/>
            <person name="Lindo L."/>
            <person name="Kelly A."/>
            <person name="Brown D.W."/>
            <person name="Lee T."/>
            <person name="Vaughan M.M."/>
            <person name="Alexander N.J."/>
            <person name="Busman M."/>
            <person name="Gutierrez S."/>
        </authorList>
    </citation>
    <scope>NUCLEOTIDE SEQUENCE [LARGE SCALE GENOMIC DNA]</scope>
    <source>
        <strain evidence="3 4">NRRL 3299</strain>
    </source>
</reference>
<feature type="region of interest" description="Disordered" evidence="2">
    <location>
        <begin position="199"/>
        <end position="227"/>
    </location>
</feature>
<dbReference type="AlphaFoldDB" id="A0A395SDR1"/>
<protein>
    <submittedName>
        <fullName evidence="3">Uncharacterized protein</fullName>
    </submittedName>
</protein>
<sequence>MQGSASFPAALGSNLWIASFLAKHRNDDDIYVRTQETRASQNEVKFQGLYQKATTELRSVFRSTKSSADSSPDVEQALKADPKNTPEQQEKSAWAILFDTKSGNKLHKRTRSAPTNHHVPHVLETIGEEQEDQESSTLNSLVKVAQECEKDPKTTTATPQQSNDRVSQNEDNASIHTTCTVIIRQATLNDIAEEARVNAENVQTSTSNDGRQSKTVSFDLRSSQESRKMPIECSGALLTPSMMNEWGITTPEPPKTERKTTSISSSILSFMGKIVRFGRTPSDKKAKKSRLEPRQEPSNRKKPGDRRPIIKWNLPQEDNAMGDLIRNFSGPPTPPDSNVDTDTPPPSAKYGRNISNVSAFDKSVEDLMPMPAKRPISGRLISDSESMPEFDDEIHNPRLRPKGKHVRQNANEDASTVMSDEEAHAYPVRETEEQAYERHQNCIQRLKEMYDRHGIDRTGKFSEWEPKQREAVEQRQVREMTEDFEQPPQEIQPGEKEENEPQLQEVSVSEKTADCSHDTQEQVNINKAPTIQESTDQEVTSPNGTAGVSIQEPHDEQPVEKPVEDEPNTAAALTSDTASTSTWDNNSDIPLPLGARLTEAAMVQHQNEEYSTFFKSLQKVREKSPDRFCGRQGSLGVRAWLDKAYEHEDEMEQDRVAIEFFHGAPSTAENEDDTLSDLGYYPTKAETLVALSHPDAPKIGGSTPEEAKKIWNDQLRSLNIATVAKEGLQAQVLSSLTRNELIEDELDRAERVTYLYFQKKKAQESDETRAVQIRHVRKVCREFEKALEEVQRRATLANKEAADANRCVRYLQRSYDEMEENIHRFTESLGYQRANNLVDAMELVKKTEREENINIRDVKRLDLAEPESPDSYGATEYCARQAEGDNNVGPEDPTDIFF</sequence>
<feature type="compositionally biased region" description="Polar residues" evidence="2">
    <location>
        <begin position="154"/>
        <end position="172"/>
    </location>
</feature>
<dbReference type="EMBL" id="PXOF01000051">
    <property type="protein sequence ID" value="RGP70405.1"/>
    <property type="molecule type" value="Genomic_DNA"/>
</dbReference>
<keyword evidence="4" id="KW-1185">Reference proteome</keyword>
<feature type="compositionally biased region" description="Polar residues" evidence="2">
    <location>
        <begin position="521"/>
        <end position="548"/>
    </location>
</feature>
<feature type="compositionally biased region" description="Basic and acidic residues" evidence="2">
    <location>
        <begin position="552"/>
        <end position="564"/>
    </location>
</feature>
<feature type="coiled-coil region" evidence="1">
    <location>
        <begin position="773"/>
        <end position="800"/>
    </location>
</feature>
<dbReference type="Proteomes" id="UP000266152">
    <property type="component" value="Unassembled WGS sequence"/>
</dbReference>
<comment type="caution">
    <text evidence="3">The sequence shown here is derived from an EMBL/GenBank/DDBJ whole genome shotgun (WGS) entry which is preliminary data.</text>
</comment>
<feature type="region of interest" description="Disordered" evidence="2">
    <location>
        <begin position="61"/>
        <end position="90"/>
    </location>
</feature>
<feature type="compositionally biased region" description="Polar residues" evidence="2">
    <location>
        <begin position="61"/>
        <end position="70"/>
    </location>
</feature>
<organism evidence="3 4">
    <name type="scientific">Fusarium sporotrichioides</name>
    <dbReference type="NCBI Taxonomy" id="5514"/>
    <lineage>
        <taxon>Eukaryota</taxon>
        <taxon>Fungi</taxon>
        <taxon>Dikarya</taxon>
        <taxon>Ascomycota</taxon>
        <taxon>Pezizomycotina</taxon>
        <taxon>Sordariomycetes</taxon>
        <taxon>Hypocreomycetidae</taxon>
        <taxon>Hypocreales</taxon>
        <taxon>Nectriaceae</taxon>
        <taxon>Fusarium</taxon>
    </lineage>
</organism>
<evidence type="ECO:0000256" key="1">
    <source>
        <dbReference type="SAM" id="Coils"/>
    </source>
</evidence>
<name>A0A395SDR1_FUSSP</name>
<accession>A0A395SDR1</accession>
<feature type="region of interest" description="Disordered" evidence="2">
    <location>
        <begin position="394"/>
        <end position="418"/>
    </location>
</feature>
<feature type="compositionally biased region" description="Basic and acidic residues" evidence="2">
    <location>
        <begin position="511"/>
        <end position="520"/>
    </location>
</feature>
<feature type="compositionally biased region" description="Polar residues" evidence="2">
    <location>
        <begin position="408"/>
        <end position="418"/>
    </location>
</feature>
<gene>
    <name evidence="3" type="ORF">FSPOR_3980</name>
</gene>
<feature type="region of interest" description="Disordered" evidence="2">
    <location>
        <begin position="461"/>
        <end position="569"/>
    </location>
</feature>
<feature type="compositionally biased region" description="Basic and acidic residues" evidence="2">
    <location>
        <begin position="76"/>
        <end position="90"/>
    </location>
</feature>
<feature type="compositionally biased region" description="Basic residues" evidence="2">
    <location>
        <begin position="397"/>
        <end position="407"/>
    </location>
</feature>
<proteinExistence type="predicted"/>
<evidence type="ECO:0000256" key="2">
    <source>
        <dbReference type="SAM" id="MobiDB-lite"/>
    </source>
</evidence>
<evidence type="ECO:0000313" key="3">
    <source>
        <dbReference type="EMBL" id="RGP70405.1"/>
    </source>
</evidence>
<feature type="compositionally biased region" description="Polar residues" evidence="2">
    <location>
        <begin position="501"/>
        <end position="510"/>
    </location>
</feature>
<feature type="region of interest" description="Disordered" evidence="2">
    <location>
        <begin position="148"/>
        <end position="172"/>
    </location>
</feature>
<evidence type="ECO:0000313" key="4">
    <source>
        <dbReference type="Proteomes" id="UP000266152"/>
    </source>
</evidence>
<keyword evidence="1" id="KW-0175">Coiled coil</keyword>